<comment type="catalytic activity">
    <reaction evidence="1">
        <text>[protein]-peptidylproline (omega=180) = [protein]-peptidylproline (omega=0)</text>
        <dbReference type="Rhea" id="RHEA:16237"/>
        <dbReference type="Rhea" id="RHEA-COMP:10747"/>
        <dbReference type="Rhea" id="RHEA-COMP:10748"/>
        <dbReference type="ChEBI" id="CHEBI:83833"/>
        <dbReference type="ChEBI" id="CHEBI:83834"/>
        <dbReference type="EC" id="5.2.1.8"/>
    </reaction>
</comment>
<reference evidence="8 9" key="1">
    <citation type="journal article" date="2024" name="Commun. Biol.">
        <title>Comparative genomic analysis of thermophilic fungi reveals convergent evolutionary adaptations and gene losses.</title>
        <authorList>
            <person name="Steindorff A.S."/>
            <person name="Aguilar-Pontes M.V."/>
            <person name="Robinson A.J."/>
            <person name="Andreopoulos B."/>
            <person name="LaButti K."/>
            <person name="Kuo A."/>
            <person name="Mondo S."/>
            <person name="Riley R."/>
            <person name="Otillar R."/>
            <person name="Haridas S."/>
            <person name="Lipzen A."/>
            <person name="Grimwood J."/>
            <person name="Schmutz J."/>
            <person name="Clum A."/>
            <person name="Reid I.D."/>
            <person name="Moisan M.C."/>
            <person name="Butler G."/>
            <person name="Nguyen T.T.M."/>
            <person name="Dewar K."/>
            <person name="Conant G."/>
            <person name="Drula E."/>
            <person name="Henrissat B."/>
            <person name="Hansel C."/>
            <person name="Singer S."/>
            <person name="Hutchinson M.I."/>
            <person name="de Vries R.P."/>
            <person name="Natvig D.O."/>
            <person name="Powell A.J."/>
            <person name="Tsang A."/>
            <person name="Grigoriev I.V."/>
        </authorList>
    </citation>
    <scope>NUCLEOTIDE SEQUENCE [LARGE SCALE GENOMIC DNA]</scope>
    <source>
        <strain evidence="8 9">ATCC 22073</strain>
    </source>
</reference>
<dbReference type="EMBL" id="JAZGUE010000007">
    <property type="protein sequence ID" value="KAL2264916.1"/>
    <property type="molecule type" value="Genomic_DNA"/>
</dbReference>
<dbReference type="InterPro" id="IPR029000">
    <property type="entry name" value="Cyclophilin-like_dom_sf"/>
</dbReference>
<dbReference type="PROSITE" id="PS50005">
    <property type="entry name" value="TPR"/>
    <property type="match status" value="1"/>
</dbReference>
<dbReference type="PANTHER" id="PTHR11071:SF561">
    <property type="entry name" value="PEPTIDYL-PROLYL CIS-TRANS ISOMERASE D-RELATED"/>
    <property type="match status" value="1"/>
</dbReference>
<dbReference type="InterPro" id="IPR020892">
    <property type="entry name" value="Cyclophilin-type_PPIase_CS"/>
</dbReference>
<evidence type="ECO:0000313" key="8">
    <source>
        <dbReference type="EMBL" id="KAL2264916.1"/>
    </source>
</evidence>
<evidence type="ECO:0000256" key="2">
    <source>
        <dbReference type="ARBA" id="ARBA00010898"/>
    </source>
</evidence>
<keyword evidence="5" id="KW-0413">Isomerase</keyword>
<dbReference type="InterPro" id="IPR002130">
    <property type="entry name" value="Cyclophilin-type_PPIase_dom"/>
</dbReference>
<dbReference type="CDD" id="cd01926">
    <property type="entry name" value="cyclophilin_ABH_like"/>
    <property type="match status" value="1"/>
</dbReference>
<dbReference type="SUPFAM" id="SSF48452">
    <property type="entry name" value="TPR-like"/>
    <property type="match status" value="1"/>
</dbReference>
<evidence type="ECO:0000256" key="4">
    <source>
        <dbReference type="ARBA" id="ARBA00023110"/>
    </source>
</evidence>
<dbReference type="GeneID" id="98128891"/>
<evidence type="ECO:0000256" key="5">
    <source>
        <dbReference type="ARBA" id="ARBA00023235"/>
    </source>
</evidence>
<name>A0ABR4D3F7_9PEZI</name>
<comment type="caution">
    <text evidence="8">The sequence shown here is derived from an EMBL/GenBank/DDBJ whole genome shotgun (WGS) entry which is preliminary data.</text>
</comment>
<keyword evidence="9" id="KW-1185">Reference proteome</keyword>
<dbReference type="EC" id="5.2.1.8" evidence="3"/>
<organism evidence="8 9">
    <name type="scientific">Remersonia thermophila</name>
    <dbReference type="NCBI Taxonomy" id="72144"/>
    <lineage>
        <taxon>Eukaryota</taxon>
        <taxon>Fungi</taxon>
        <taxon>Dikarya</taxon>
        <taxon>Ascomycota</taxon>
        <taxon>Pezizomycotina</taxon>
        <taxon>Sordariomycetes</taxon>
        <taxon>Sordariomycetidae</taxon>
        <taxon>Sordariales</taxon>
        <taxon>Sordariales incertae sedis</taxon>
        <taxon>Remersonia</taxon>
    </lineage>
</organism>
<feature type="domain" description="PPIase cyclophilin-type" evidence="7">
    <location>
        <begin position="14"/>
        <end position="177"/>
    </location>
</feature>
<dbReference type="PROSITE" id="PS50072">
    <property type="entry name" value="CSA_PPIASE_2"/>
    <property type="match status" value="1"/>
</dbReference>
<evidence type="ECO:0000256" key="3">
    <source>
        <dbReference type="ARBA" id="ARBA00013194"/>
    </source>
</evidence>
<sequence>MATDETKPARSRVFFDITVGGQPAGRIVFELYNDIVPKTAENFRALCTGEKGIGKAGKPLHYKGSIFHRVIKQFMIQGGDFTAANGTGGESIYGAKFEDENFQLKHDRPFLLSMANAGPATNGSQFFITTVATPHLDGKHVVFGEVLSGKSVVRKIENLRTQADKPLKDAVIADCGELSPEEAVAADAKKADAYGDEYEDYPEDQVTGEDQELPAQEILKIASACKEFGNKAFKAGDLNTALEKYQKGLRYLNEDPDLDQEPPETKQQMDAVRITLNSNSALMNLKLGDWAETVRSADNALAVDGISDKDKAKVLYRRGYAQVRLKDEDAALESLQQAKALAPEDPAVIAELNAVKKAAAARLAKEKAAYKKFFS</sequence>
<protein>
    <recommendedName>
        <fullName evidence="3">peptidylprolyl isomerase</fullName>
        <ecNumber evidence="3">5.2.1.8</ecNumber>
    </recommendedName>
</protein>
<evidence type="ECO:0000313" key="9">
    <source>
        <dbReference type="Proteomes" id="UP001600064"/>
    </source>
</evidence>
<feature type="repeat" description="TPR" evidence="6">
    <location>
        <begin position="312"/>
        <end position="345"/>
    </location>
</feature>
<gene>
    <name evidence="8" type="ORF">VTJ83DRAFT_7426</name>
</gene>
<proteinExistence type="inferred from homology"/>
<dbReference type="Proteomes" id="UP001600064">
    <property type="component" value="Unassembled WGS sequence"/>
</dbReference>
<dbReference type="InterPro" id="IPR019734">
    <property type="entry name" value="TPR_rpt"/>
</dbReference>
<dbReference type="PROSITE" id="PS00170">
    <property type="entry name" value="CSA_PPIASE_1"/>
    <property type="match status" value="1"/>
</dbReference>
<dbReference type="InterPro" id="IPR011990">
    <property type="entry name" value="TPR-like_helical_dom_sf"/>
</dbReference>
<evidence type="ECO:0000259" key="7">
    <source>
        <dbReference type="PROSITE" id="PS50072"/>
    </source>
</evidence>
<dbReference type="PANTHER" id="PTHR11071">
    <property type="entry name" value="PEPTIDYL-PROLYL CIS-TRANS ISOMERASE"/>
    <property type="match status" value="1"/>
</dbReference>
<dbReference type="Gene3D" id="1.25.40.10">
    <property type="entry name" value="Tetratricopeptide repeat domain"/>
    <property type="match status" value="1"/>
</dbReference>
<dbReference type="SMART" id="SM00028">
    <property type="entry name" value="TPR"/>
    <property type="match status" value="2"/>
</dbReference>
<dbReference type="Gene3D" id="2.40.100.10">
    <property type="entry name" value="Cyclophilin-like"/>
    <property type="match status" value="1"/>
</dbReference>
<keyword evidence="6" id="KW-0802">TPR repeat</keyword>
<dbReference type="SUPFAM" id="SSF50891">
    <property type="entry name" value="Cyclophilin-like"/>
    <property type="match status" value="1"/>
</dbReference>
<dbReference type="PRINTS" id="PR00153">
    <property type="entry name" value="CSAPPISMRASE"/>
</dbReference>
<accession>A0ABR4D3F7</accession>
<dbReference type="Pfam" id="PF00160">
    <property type="entry name" value="Pro_isomerase"/>
    <property type="match status" value="1"/>
</dbReference>
<evidence type="ECO:0000256" key="1">
    <source>
        <dbReference type="ARBA" id="ARBA00000971"/>
    </source>
</evidence>
<evidence type="ECO:0000256" key="6">
    <source>
        <dbReference type="PROSITE-ProRule" id="PRU00339"/>
    </source>
</evidence>
<keyword evidence="4" id="KW-0697">Rotamase</keyword>
<dbReference type="RefSeq" id="XP_070863643.1">
    <property type="nucleotide sequence ID" value="XM_071014247.1"/>
</dbReference>
<comment type="similarity">
    <text evidence="2">Belongs to the cyclophilin-type PPIase family. PPIase D subfamily.</text>
</comment>